<dbReference type="Gene3D" id="3.30.70.1320">
    <property type="entry name" value="Multidrug efflux transporter AcrB pore domain like"/>
    <property type="match status" value="1"/>
</dbReference>
<keyword evidence="8 9" id="KW-0472">Membrane</keyword>
<dbReference type="PANTHER" id="PTHR32063:SF13">
    <property type="entry name" value="MULTIDRUG EFFLUX PUMP SUBUNIT ACRB-RELATED"/>
    <property type="match status" value="1"/>
</dbReference>
<sequence length="1058" mass="113232">MAHFFIERPIFAWVLSIIVMLAGVMSIRTLPLEQYPDIAPPRVSVGSTYTGASAKTVEDSVTQIIEQQMKGLDNLLYMQSTSNSSGQSRITLTFAPGTDIDVAQMQVQNKMQPAMSRLPQQVQSRGVFVTKGGNDFLMVIAFYSGDGSASAVDVGDYINSNLVDVISRVDGVGDVQVLGTGYAMRIWLDPDKLRKYALMPSDINTALQAQNAQVSAGQLGALPAVAEQQLTATITARSKLETVEQFGNVVLRVTPDGAVVRLKDVARLELGAENLTVRSILRGNPGAGLGIVLSDGANAVKVAEAVNAKIAELQPFFPNQLQTFVTYDTTPFVSASIEEVVKALFEAVLLVVIVMYVFLQNFRATLIPAITVPVVLLGTFGVLSAAGYSINTLTMFAMVLAIGLLVDDAIVVVENVERVMSEEGLPPKEATKKSMAEITPALIGIALVLSAVFIPMAFFGGSTGVIYRQFSITIVSSMVLSVLVALSLTPALCATLLKPIPKGAHGPHGQAPRRGPLGWVDRFFAKFNHGFDRGANAYQGTVGGILKRGKRTLIVYALIIAGVVVLFSRLPTAFLPDEDQGFVTVQMNLPPGASNARLQPVVAEVQEYFGKFPEVVSINVLTGQNGDQSSARAFVKLKDWDERTEASSSAAAIAARASRDLAKIRDARIIVQLPPAVRGLGAASGFNFFLKDINGLGHEALVAAQRKTLEMLQARAELRNVRMNGLDDTPEFRIDIDDARAGALSLTTSAIDSTLSTAMGGTYVNDFLNNGRVKRVYMQGDAAFRMLPADIERWSVRNSLGQMVPFHAFSSSRWSYGSPQLARYNGAPAYEFTGDAAPGVSSGAAMAGVEQVMKEMPVGIDYEWTGASYQERLSGAQAPVLYAISILFVFLCLAALYESWSVPFSVILVVPLGIIGALLFTSTRGLTNDVYFQVGLLTTVGLSSKNAILIVEFAKQLQEQGRSVFDATMAAVRLRLRPILMTSLAFGFGVLPLAIGTGAGAGGRVAIGTSVLGGMAIGTALGIFFVPLFFVLIRGWLERRGKRREAAAPTSLVEQGGH</sequence>
<dbReference type="InterPro" id="IPR004764">
    <property type="entry name" value="MdtF-like"/>
</dbReference>
<protein>
    <recommendedName>
        <fullName evidence="9">Efflux pump membrane transporter</fullName>
    </recommendedName>
</protein>
<feature type="transmembrane region" description="Helical" evidence="9">
    <location>
        <begin position="880"/>
        <end position="897"/>
    </location>
</feature>
<dbReference type="Proteomes" id="UP000252884">
    <property type="component" value="Unassembled WGS sequence"/>
</dbReference>
<evidence type="ECO:0000256" key="8">
    <source>
        <dbReference type="ARBA" id="ARBA00023136"/>
    </source>
</evidence>
<dbReference type="Gene3D" id="3.30.2090.10">
    <property type="entry name" value="Multidrug efflux transporter AcrB TolC docking domain, DN and DC subdomains"/>
    <property type="match status" value="2"/>
</dbReference>
<dbReference type="Gene3D" id="3.30.70.1430">
    <property type="entry name" value="Multidrug efflux transporter AcrB pore domain"/>
    <property type="match status" value="2"/>
</dbReference>
<evidence type="ECO:0000256" key="3">
    <source>
        <dbReference type="ARBA" id="ARBA00022448"/>
    </source>
</evidence>
<feature type="transmembrane region" description="Helical" evidence="9">
    <location>
        <begin position="470"/>
        <end position="497"/>
    </location>
</feature>
<dbReference type="InterPro" id="IPR001036">
    <property type="entry name" value="Acrflvin-R"/>
</dbReference>
<dbReference type="PRINTS" id="PR00702">
    <property type="entry name" value="ACRIFLAVINRP"/>
</dbReference>
<feature type="transmembrane region" description="Helical" evidence="9">
    <location>
        <begin position="1015"/>
        <end position="1037"/>
    </location>
</feature>
<feature type="transmembrane region" description="Helical" evidence="9">
    <location>
        <begin position="340"/>
        <end position="359"/>
    </location>
</feature>
<comment type="subcellular location">
    <subcellularLocation>
        <location evidence="1 9">Cell inner membrane</location>
        <topology evidence="1 9">Multi-pass membrane protein</topology>
    </subcellularLocation>
</comment>
<dbReference type="InterPro" id="IPR027463">
    <property type="entry name" value="AcrB_DN_DC_subdom"/>
</dbReference>
<feature type="transmembrane region" description="Helical" evidence="9">
    <location>
        <begin position="904"/>
        <end position="924"/>
    </location>
</feature>
<dbReference type="OrthoDB" id="9176627at2"/>
<gene>
    <name evidence="10" type="ORF">DES41_11934</name>
</gene>
<comment type="caution">
    <text evidence="9">Lacks conserved residue(s) required for the propagation of feature annotation.</text>
</comment>
<organism evidence="10 11">
    <name type="scientific">Pseudorhodoferax soli</name>
    <dbReference type="NCBI Taxonomy" id="545864"/>
    <lineage>
        <taxon>Bacteria</taxon>
        <taxon>Pseudomonadati</taxon>
        <taxon>Pseudomonadota</taxon>
        <taxon>Betaproteobacteria</taxon>
        <taxon>Burkholderiales</taxon>
        <taxon>Comamonadaceae</taxon>
    </lineage>
</organism>
<feature type="transmembrane region" description="Helical" evidence="9">
    <location>
        <begin position="434"/>
        <end position="458"/>
    </location>
</feature>
<keyword evidence="7 9" id="KW-1133">Transmembrane helix</keyword>
<dbReference type="SUPFAM" id="SSF82693">
    <property type="entry name" value="Multidrug efflux transporter AcrB pore domain, PN1, PN2, PC1 and PC2 subdomains"/>
    <property type="match status" value="4"/>
</dbReference>
<comment type="similarity">
    <text evidence="2 9">Belongs to the resistance-nodulation-cell division (RND) (TC 2.A.6) family.</text>
</comment>
<evidence type="ECO:0000256" key="9">
    <source>
        <dbReference type="RuleBase" id="RU364070"/>
    </source>
</evidence>
<dbReference type="Gene3D" id="1.20.1640.10">
    <property type="entry name" value="Multidrug efflux transporter AcrB transmembrane domain"/>
    <property type="match status" value="2"/>
</dbReference>
<feature type="transmembrane region" description="Helical" evidence="9">
    <location>
        <begin position="930"/>
        <end position="953"/>
    </location>
</feature>
<evidence type="ECO:0000256" key="4">
    <source>
        <dbReference type="ARBA" id="ARBA00022475"/>
    </source>
</evidence>
<evidence type="ECO:0000313" key="10">
    <source>
        <dbReference type="EMBL" id="RCW63429.1"/>
    </source>
</evidence>
<dbReference type="Gene3D" id="3.30.70.1440">
    <property type="entry name" value="Multidrug efflux transporter AcrB pore domain"/>
    <property type="match status" value="1"/>
</dbReference>
<dbReference type="FunFam" id="1.20.1640.10:FF:000001">
    <property type="entry name" value="Efflux pump membrane transporter"/>
    <property type="match status" value="1"/>
</dbReference>
<feature type="transmembrane region" description="Helical" evidence="9">
    <location>
        <begin position="974"/>
        <end position="995"/>
    </location>
</feature>
<dbReference type="PANTHER" id="PTHR32063">
    <property type="match status" value="1"/>
</dbReference>
<dbReference type="NCBIfam" id="TIGR00915">
    <property type="entry name" value="2A0602"/>
    <property type="match status" value="1"/>
</dbReference>
<dbReference type="FunFam" id="3.30.2090.10:FF:000001">
    <property type="entry name" value="Efflux pump membrane transporter"/>
    <property type="match status" value="1"/>
</dbReference>
<dbReference type="FunFam" id="3.30.70.1430:FF:000001">
    <property type="entry name" value="Efflux pump membrane transporter"/>
    <property type="match status" value="1"/>
</dbReference>
<dbReference type="RefSeq" id="WP_114472671.1">
    <property type="nucleotide sequence ID" value="NZ_QPJK01000019.1"/>
</dbReference>
<dbReference type="AlphaFoldDB" id="A0A368X6V4"/>
<proteinExistence type="inferred from homology"/>
<dbReference type="Pfam" id="PF00873">
    <property type="entry name" value="ACR_tran"/>
    <property type="match status" value="1"/>
</dbReference>
<dbReference type="NCBIfam" id="NF000282">
    <property type="entry name" value="RND_permease_1"/>
    <property type="match status" value="1"/>
</dbReference>
<dbReference type="EMBL" id="QPJK01000019">
    <property type="protein sequence ID" value="RCW63429.1"/>
    <property type="molecule type" value="Genomic_DNA"/>
</dbReference>
<keyword evidence="6 9" id="KW-0812">Transmembrane</keyword>
<evidence type="ECO:0000256" key="7">
    <source>
        <dbReference type="ARBA" id="ARBA00022989"/>
    </source>
</evidence>
<feature type="transmembrane region" description="Helical" evidence="9">
    <location>
        <begin position="553"/>
        <end position="570"/>
    </location>
</feature>
<reference evidence="10 11" key="1">
    <citation type="submission" date="2018-07" db="EMBL/GenBank/DDBJ databases">
        <title>Genomic Encyclopedia of Type Strains, Phase IV (KMG-IV): sequencing the most valuable type-strain genomes for metagenomic binning, comparative biology and taxonomic classification.</title>
        <authorList>
            <person name="Goeker M."/>
        </authorList>
    </citation>
    <scope>NUCLEOTIDE SEQUENCE [LARGE SCALE GENOMIC DNA]</scope>
    <source>
        <strain evidence="10 11">DSM 21634</strain>
    </source>
</reference>
<feature type="transmembrane region" description="Helical" evidence="9">
    <location>
        <begin position="366"/>
        <end position="387"/>
    </location>
</feature>
<keyword evidence="3 9" id="KW-0813">Transport</keyword>
<dbReference type="SUPFAM" id="SSF82866">
    <property type="entry name" value="Multidrug efflux transporter AcrB transmembrane domain"/>
    <property type="match status" value="2"/>
</dbReference>
<accession>A0A368X6V4</accession>
<evidence type="ECO:0000256" key="5">
    <source>
        <dbReference type="ARBA" id="ARBA00022519"/>
    </source>
</evidence>
<keyword evidence="11" id="KW-1185">Reference proteome</keyword>
<dbReference type="GO" id="GO:0005886">
    <property type="term" value="C:plasma membrane"/>
    <property type="evidence" value="ECO:0007669"/>
    <property type="project" value="UniProtKB-SubCell"/>
</dbReference>
<keyword evidence="4" id="KW-1003">Cell membrane</keyword>
<dbReference type="SUPFAM" id="SSF82714">
    <property type="entry name" value="Multidrug efflux transporter AcrB TolC docking domain, DN and DC subdomains"/>
    <property type="match status" value="2"/>
</dbReference>
<evidence type="ECO:0000256" key="6">
    <source>
        <dbReference type="ARBA" id="ARBA00022692"/>
    </source>
</evidence>
<name>A0A368X6V4_9BURK</name>
<keyword evidence="5 9" id="KW-0997">Cell inner membrane</keyword>
<evidence type="ECO:0000256" key="1">
    <source>
        <dbReference type="ARBA" id="ARBA00004429"/>
    </source>
</evidence>
<evidence type="ECO:0000313" key="11">
    <source>
        <dbReference type="Proteomes" id="UP000252884"/>
    </source>
</evidence>
<dbReference type="GO" id="GO:0009636">
    <property type="term" value="P:response to toxic substance"/>
    <property type="evidence" value="ECO:0007669"/>
    <property type="project" value="UniProtKB-ARBA"/>
</dbReference>
<dbReference type="GO" id="GO:0042910">
    <property type="term" value="F:xenobiotic transmembrane transporter activity"/>
    <property type="evidence" value="ECO:0007669"/>
    <property type="project" value="TreeGrafter"/>
</dbReference>
<evidence type="ECO:0000256" key="2">
    <source>
        <dbReference type="ARBA" id="ARBA00010942"/>
    </source>
</evidence>
<comment type="caution">
    <text evidence="10">The sequence shown here is derived from an EMBL/GenBank/DDBJ whole genome shotgun (WGS) entry which is preliminary data.</text>
</comment>
<dbReference type="GO" id="GO:0015562">
    <property type="term" value="F:efflux transmembrane transporter activity"/>
    <property type="evidence" value="ECO:0007669"/>
    <property type="project" value="InterPro"/>
</dbReference>